<dbReference type="EMBL" id="JAAXOX010000002">
    <property type="protein sequence ID" value="NKY22045.1"/>
    <property type="molecule type" value="Genomic_DNA"/>
</dbReference>
<evidence type="ECO:0000313" key="1">
    <source>
        <dbReference type="EMBL" id="NKY22045.1"/>
    </source>
</evidence>
<gene>
    <name evidence="1" type="ORF">HGA03_05125</name>
</gene>
<keyword evidence="2" id="KW-1185">Reference proteome</keyword>
<reference evidence="1 2" key="1">
    <citation type="submission" date="2020-04" db="EMBL/GenBank/DDBJ databases">
        <title>MicrobeNet Type strains.</title>
        <authorList>
            <person name="Nicholson A.C."/>
        </authorList>
    </citation>
    <scope>NUCLEOTIDE SEQUENCE [LARGE SCALE GENOMIC DNA]</scope>
    <source>
        <strain evidence="1 2">ATCC BAA-788</strain>
    </source>
</reference>
<accession>A0A7X6QYE1</accession>
<keyword evidence="1" id="KW-0808">Transferase</keyword>
<name>A0A7X6QYE1_9CELL</name>
<dbReference type="SUPFAM" id="SSF48239">
    <property type="entry name" value="Terpenoid cyclases/Protein prenyltransferases"/>
    <property type="match status" value="1"/>
</dbReference>
<proteinExistence type="predicted"/>
<dbReference type="AlphaFoldDB" id="A0A7X6QYE1"/>
<comment type="caution">
    <text evidence="1">The sequence shown here is derived from an EMBL/GenBank/DDBJ whole genome shotgun (WGS) entry which is preliminary data.</text>
</comment>
<evidence type="ECO:0000313" key="2">
    <source>
        <dbReference type="Proteomes" id="UP000581206"/>
    </source>
</evidence>
<dbReference type="RefSeq" id="WP_168629160.1">
    <property type="nucleotide sequence ID" value="NZ_BONL01000034.1"/>
</dbReference>
<dbReference type="Proteomes" id="UP000581206">
    <property type="component" value="Unassembled WGS sequence"/>
</dbReference>
<organism evidence="1 2">
    <name type="scientific">Cellulomonas denverensis</name>
    <dbReference type="NCBI Taxonomy" id="264297"/>
    <lineage>
        <taxon>Bacteria</taxon>
        <taxon>Bacillati</taxon>
        <taxon>Actinomycetota</taxon>
        <taxon>Actinomycetes</taxon>
        <taxon>Micrococcales</taxon>
        <taxon>Cellulomonadaceae</taxon>
        <taxon>Cellulomonas</taxon>
    </lineage>
</organism>
<sequence length="277" mass="30864">MHTQSDVEAVLSHRHDLGGDLWTTPDLRLGKGAPFSALESPLLLLDLGMDPDEPVLRDSAELVLSTWRPDGRFAVYPHGAILPCHTAAAARLLCRLGRADDPRVVRCLEQLLDGRHDDGGWRCRKFSYGRGPETELSNPMPTLVALDAFRHTTTPQSPALDQAVETLLRHWTTRAPVGPCHYGIGTLFHQVSFPFRAYNLFYWVYVLSFYPAARTDPRFAEAFAALRSTLMAGQIVVQRVVPKLARLEFCRPGRPSATATARYREIVHNLAAERDAG</sequence>
<dbReference type="Gene3D" id="1.50.10.20">
    <property type="match status" value="1"/>
</dbReference>
<dbReference type="GO" id="GO:0016740">
    <property type="term" value="F:transferase activity"/>
    <property type="evidence" value="ECO:0007669"/>
    <property type="project" value="UniProtKB-KW"/>
</dbReference>
<protein>
    <submittedName>
        <fullName evidence="1">Prenyltransferase</fullName>
    </submittedName>
</protein>
<dbReference type="InterPro" id="IPR008930">
    <property type="entry name" value="Terpenoid_cyclase/PrenylTrfase"/>
</dbReference>